<dbReference type="InterPro" id="IPR012910">
    <property type="entry name" value="Plug_dom"/>
</dbReference>
<dbReference type="PROSITE" id="PS52016">
    <property type="entry name" value="TONB_DEPENDENT_REC_3"/>
    <property type="match status" value="1"/>
</dbReference>
<dbReference type="InterPro" id="IPR023996">
    <property type="entry name" value="TonB-dep_OMP_SusC/RagA"/>
</dbReference>
<evidence type="ECO:0000313" key="10">
    <source>
        <dbReference type="EMBL" id="GGH83546.1"/>
    </source>
</evidence>
<evidence type="ECO:0000256" key="4">
    <source>
        <dbReference type="ARBA" id="ARBA00022692"/>
    </source>
</evidence>
<gene>
    <name evidence="10" type="ORF">GCM10011495_13420</name>
</gene>
<dbReference type="Pfam" id="PF13715">
    <property type="entry name" value="CarbopepD_reg_2"/>
    <property type="match status" value="1"/>
</dbReference>
<dbReference type="Gene3D" id="2.60.40.1120">
    <property type="entry name" value="Carboxypeptidase-like, regulatory domain"/>
    <property type="match status" value="1"/>
</dbReference>
<dbReference type="Pfam" id="PF07715">
    <property type="entry name" value="Plug"/>
    <property type="match status" value="1"/>
</dbReference>
<dbReference type="NCBIfam" id="TIGR04056">
    <property type="entry name" value="OMP_RagA_SusC"/>
    <property type="match status" value="1"/>
</dbReference>
<dbReference type="Gene3D" id="2.40.170.20">
    <property type="entry name" value="TonB-dependent receptor, beta-barrel domain"/>
    <property type="match status" value="1"/>
</dbReference>
<evidence type="ECO:0000256" key="3">
    <source>
        <dbReference type="ARBA" id="ARBA00022452"/>
    </source>
</evidence>
<comment type="similarity">
    <text evidence="7">Belongs to the TonB-dependent receptor family.</text>
</comment>
<dbReference type="InterPro" id="IPR023997">
    <property type="entry name" value="TonB-dep_OMP_SusC/RagA_CS"/>
</dbReference>
<evidence type="ECO:0000256" key="5">
    <source>
        <dbReference type="ARBA" id="ARBA00023136"/>
    </source>
</evidence>
<dbReference type="Proteomes" id="UP000637774">
    <property type="component" value="Unassembled WGS sequence"/>
</dbReference>
<sequence>MAGAPAENRTLLASAAVAGPVTGRITDEKGAGLPGVNVIVKGTSTGTQTDADGRYRIEAPDGATLVFSFVGYAAQEVAVGSRGTIDMALVLDNTALSNVVVVGYLTQDRQNLSSATSSLDVKEANKTPVPTVGQQLQGRTPGVSVAGSGGPGDAPVVTIRGIGTLGLADTSPLYVIDGLWTTDARNLNPSDIETLTVLKDASSTAVYGSRGANGVIQITTKKGRAGTPTISANGYVGFDQVRKKYNLTNASEWAQRAVVAYRNAGLDPLNNGQSSLSGAVPVSQGGTLDPSVNTDWQDAFLRVGRRENYNVTFGGGSTGEKSSSNFLISGDYFHQQGIVKGPDFERFSLRLNSGISRGRFRFQENLQLSRANATLLNGFPFIDVLLMIPSIPVYDPTNLKGGFGVGTSRLNTFATNPVGAQTLLSRKQAENRLAGNMSADVSIFDFLTYRLNVGLNLHTYANVDAQKTGIIRQNTEITSALLNEFLGYDTYLMAENTLNFTKALGENHINALVGYGVQSYNQHNVQAGATGFGASPQYYFQLDAGSKPGAIRGNSTQYGIRSYFTQATYDFKNRYLLSLSGRRDASSRFAKQNQKADFGAASLGWRISEEDFFKGAVPQINNLKLRASYGVIGNESVNNNYLPYAAVGTNVNYVIGTTQQIVNGQAQIRLNSPDVQWEERATKNIGFDLAMLDNRLNLSADYYVADTRKALVYVQVPTYLGNFDGDPVQNGGNLRNKGVEIALGYHQNKAAFTYGADFALTTVKNEVTQVPVIGGVIGGGDGPTRTQLGHSVGEFYLIQFDGIFQTQEEVKNHKSSNGTIIQPYASPGDVRYKDLNGDGKIDNADRAFSGSAIPTLQLGLNMNAGYKNFDLSLFWQSASGNKVFNVAKRALESYNGPNNYDADVTPWSPNNPSTTTPRLLQGGGAGNLGIAAGQNSLANTTRWLENGNYLRMKNIQLGYTIPKSLSSKVPSLGSVRFYVTGTNLVTFTKYTGFDPETTGTGFYSRGVDDGSYPNVRTVIGGVQVNF</sequence>
<comment type="caution">
    <text evidence="10">The sequence shown here is derived from an EMBL/GenBank/DDBJ whole genome shotgun (WGS) entry which is preliminary data.</text>
</comment>
<keyword evidence="2 7" id="KW-0813">Transport</keyword>
<accession>A0ABQ1ZZX2</accession>
<proteinExistence type="inferred from homology"/>
<evidence type="ECO:0000256" key="8">
    <source>
        <dbReference type="SAM" id="MobiDB-lite"/>
    </source>
</evidence>
<keyword evidence="4 7" id="KW-0812">Transmembrane</keyword>
<keyword evidence="6 7" id="KW-0998">Cell outer membrane</keyword>
<name>A0ABQ1ZZX2_9BACT</name>
<dbReference type="EMBL" id="BMGY01000009">
    <property type="protein sequence ID" value="GGH83546.1"/>
    <property type="molecule type" value="Genomic_DNA"/>
</dbReference>
<reference evidence="11" key="1">
    <citation type="journal article" date="2019" name="Int. J. Syst. Evol. Microbiol.">
        <title>The Global Catalogue of Microorganisms (GCM) 10K type strain sequencing project: providing services to taxonomists for standard genome sequencing and annotation.</title>
        <authorList>
            <consortium name="The Broad Institute Genomics Platform"/>
            <consortium name="The Broad Institute Genome Sequencing Center for Infectious Disease"/>
            <person name="Wu L."/>
            <person name="Ma J."/>
        </authorList>
    </citation>
    <scope>NUCLEOTIDE SEQUENCE [LARGE SCALE GENOMIC DNA]</scope>
    <source>
        <strain evidence="11">CGMCC 1.14966</strain>
    </source>
</reference>
<dbReference type="InterPro" id="IPR037066">
    <property type="entry name" value="Plug_dom_sf"/>
</dbReference>
<organism evidence="10 11">
    <name type="scientific">Hymenobacter frigidus</name>
    <dbReference type="NCBI Taxonomy" id="1524095"/>
    <lineage>
        <taxon>Bacteria</taxon>
        <taxon>Pseudomonadati</taxon>
        <taxon>Bacteroidota</taxon>
        <taxon>Cytophagia</taxon>
        <taxon>Cytophagales</taxon>
        <taxon>Hymenobacteraceae</taxon>
        <taxon>Hymenobacter</taxon>
    </lineage>
</organism>
<evidence type="ECO:0000256" key="6">
    <source>
        <dbReference type="ARBA" id="ARBA00023237"/>
    </source>
</evidence>
<feature type="domain" description="TonB-dependent receptor plug" evidence="9">
    <location>
        <begin position="110"/>
        <end position="215"/>
    </location>
</feature>
<keyword evidence="5 7" id="KW-0472">Membrane</keyword>
<comment type="subcellular location">
    <subcellularLocation>
        <location evidence="1 7">Cell outer membrane</location>
        <topology evidence="1 7">Multi-pass membrane protein</topology>
    </subcellularLocation>
</comment>
<evidence type="ECO:0000313" key="11">
    <source>
        <dbReference type="Proteomes" id="UP000637774"/>
    </source>
</evidence>
<evidence type="ECO:0000259" key="9">
    <source>
        <dbReference type="Pfam" id="PF07715"/>
    </source>
</evidence>
<dbReference type="InterPro" id="IPR039426">
    <property type="entry name" value="TonB-dep_rcpt-like"/>
</dbReference>
<dbReference type="InterPro" id="IPR036942">
    <property type="entry name" value="Beta-barrel_TonB_sf"/>
</dbReference>
<dbReference type="SUPFAM" id="SSF49464">
    <property type="entry name" value="Carboxypeptidase regulatory domain-like"/>
    <property type="match status" value="1"/>
</dbReference>
<dbReference type="Gene3D" id="2.170.130.10">
    <property type="entry name" value="TonB-dependent receptor, plug domain"/>
    <property type="match status" value="1"/>
</dbReference>
<keyword evidence="3 7" id="KW-1134">Transmembrane beta strand</keyword>
<feature type="region of interest" description="Disordered" evidence="8">
    <location>
        <begin position="116"/>
        <end position="149"/>
    </location>
</feature>
<protein>
    <submittedName>
        <fullName evidence="10">SusC/RagA family TonB-linked outer membrane protein</fullName>
    </submittedName>
</protein>
<evidence type="ECO:0000256" key="2">
    <source>
        <dbReference type="ARBA" id="ARBA00022448"/>
    </source>
</evidence>
<evidence type="ECO:0000256" key="7">
    <source>
        <dbReference type="PROSITE-ProRule" id="PRU01360"/>
    </source>
</evidence>
<evidence type="ECO:0000256" key="1">
    <source>
        <dbReference type="ARBA" id="ARBA00004571"/>
    </source>
</evidence>
<dbReference type="SUPFAM" id="SSF56935">
    <property type="entry name" value="Porins"/>
    <property type="match status" value="1"/>
</dbReference>
<dbReference type="InterPro" id="IPR008969">
    <property type="entry name" value="CarboxyPept-like_regulatory"/>
</dbReference>
<keyword evidence="11" id="KW-1185">Reference proteome</keyword>
<dbReference type="NCBIfam" id="TIGR04057">
    <property type="entry name" value="SusC_RagA_signa"/>
    <property type="match status" value="1"/>
</dbReference>